<proteinExistence type="predicted"/>
<protein>
    <submittedName>
        <fullName evidence="1">Uncharacterized protein</fullName>
    </submittedName>
</protein>
<name>A0A832H4I1_9CYAN</name>
<sequence>MDTLQKQLNALSAKVDALHQLIEQLSFRVSDIVTECKMGAEQQNQRSNSDISISYRTSRNGFNLDHSMEHKDVLIDSTNLDLANQSAERQLSPEIQIQRLTAQLTAAYSRIAALEEQLISQRIH</sequence>
<dbReference type="EMBL" id="DSRD01000845">
    <property type="protein sequence ID" value="HGW95294.1"/>
    <property type="molecule type" value="Genomic_DNA"/>
</dbReference>
<dbReference type="AlphaFoldDB" id="A0A832H4I1"/>
<comment type="caution">
    <text evidence="1">The sequence shown here is derived from an EMBL/GenBank/DDBJ whole genome shotgun (WGS) entry which is preliminary data.</text>
</comment>
<reference evidence="1" key="1">
    <citation type="journal article" date="2020" name="mSystems">
        <title>Genome- and Community-Level Interaction Insights into Carbon Utilization and Element Cycling Functions of Hydrothermarchaeota in Hydrothermal Sediment.</title>
        <authorList>
            <person name="Zhou Z."/>
            <person name="Liu Y."/>
            <person name="Xu W."/>
            <person name="Pan J."/>
            <person name="Luo Z.H."/>
            <person name="Li M."/>
        </authorList>
    </citation>
    <scope>NUCLEOTIDE SEQUENCE [LARGE SCALE GENOMIC DNA]</scope>
    <source>
        <strain evidence="1">SpSt-402</strain>
    </source>
</reference>
<accession>A0A832H4I1</accession>
<gene>
    <name evidence="1" type="ORF">ENR47_13610</name>
</gene>
<evidence type="ECO:0000313" key="1">
    <source>
        <dbReference type="EMBL" id="HGW95294.1"/>
    </source>
</evidence>
<organism evidence="1">
    <name type="scientific">Oscillatoriales cyanobacterium SpSt-402</name>
    <dbReference type="NCBI Taxonomy" id="2282168"/>
    <lineage>
        <taxon>Bacteria</taxon>
        <taxon>Bacillati</taxon>
        <taxon>Cyanobacteriota</taxon>
        <taxon>Cyanophyceae</taxon>
        <taxon>Oscillatoriophycideae</taxon>
        <taxon>Oscillatoriales</taxon>
    </lineage>
</organism>